<feature type="transmembrane region" description="Helical" evidence="6">
    <location>
        <begin position="211"/>
        <end position="227"/>
    </location>
</feature>
<keyword evidence="5 6" id="KW-0472">Membrane</keyword>
<proteinExistence type="predicted"/>
<gene>
    <name evidence="7" type="ORF">METZ01_LOCUS76822</name>
</gene>
<dbReference type="InterPro" id="IPR001851">
    <property type="entry name" value="ABC_transp_permease"/>
</dbReference>
<keyword evidence="4 6" id="KW-1133">Transmembrane helix</keyword>
<feature type="transmembrane region" description="Helical" evidence="6">
    <location>
        <begin position="358"/>
        <end position="386"/>
    </location>
</feature>
<feature type="transmembrane region" description="Helical" evidence="6">
    <location>
        <begin position="425"/>
        <end position="443"/>
    </location>
</feature>
<evidence type="ECO:0000256" key="1">
    <source>
        <dbReference type="ARBA" id="ARBA00004651"/>
    </source>
</evidence>
<dbReference type="PANTHER" id="PTHR30482:SF10">
    <property type="entry name" value="HIGH-AFFINITY BRANCHED-CHAIN AMINO ACID TRANSPORT PROTEIN BRAE"/>
    <property type="match status" value="1"/>
</dbReference>
<evidence type="ECO:0000256" key="5">
    <source>
        <dbReference type="ARBA" id="ARBA00023136"/>
    </source>
</evidence>
<evidence type="ECO:0008006" key="8">
    <source>
        <dbReference type="Google" id="ProtNLM"/>
    </source>
</evidence>
<feature type="transmembrane region" description="Helical" evidence="6">
    <location>
        <begin position="324"/>
        <end position="346"/>
    </location>
</feature>
<name>A0A381U8U6_9ZZZZ</name>
<evidence type="ECO:0000256" key="2">
    <source>
        <dbReference type="ARBA" id="ARBA00022475"/>
    </source>
</evidence>
<keyword evidence="2" id="KW-1003">Cell membrane</keyword>
<protein>
    <recommendedName>
        <fullName evidence="8">Branched-chain amino acid ABC transporter permease</fullName>
    </recommendedName>
</protein>
<dbReference type="Pfam" id="PF02653">
    <property type="entry name" value="BPD_transp_2"/>
    <property type="match status" value="1"/>
</dbReference>
<dbReference type="AlphaFoldDB" id="A0A381U8U6"/>
<feature type="transmembrane region" description="Helical" evidence="6">
    <location>
        <begin position="107"/>
        <end position="128"/>
    </location>
</feature>
<reference evidence="7" key="1">
    <citation type="submission" date="2018-05" db="EMBL/GenBank/DDBJ databases">
        <authorList>
            <person name="Lanie J.A."/>
            <person name="Ng W.-L."/>
            <person name="Kazmierczak K.M."/>
            <person name="Andrzejewski T.M."/>
            <person name="Davidsen T.M."/>
            <person name="Wayne K.J."/>
            <person name="Tettelin H."/>
            <person name="Glass J.I."/>
            <person name="Rusch D."/>
            <person name="Podicherti R."/>
            <person name="Tsui H.-C.T."/>
            <person name="Winkler M.E."/>
        </authorList>
    </citation>
    <scope>NUCLEOTIDE SEQUENCE</scope>
</reference>
<evidence type="ECO:0000313" key="7">
    <source>
        <dbReference type="EMBL" id="SVA23968.1"/>
    </source>
</evidence>
<evidence type="ECO:0000256" key="6">
    <source>
        <dbReference type="SAM" id="Phobius"/>
    </source>
</evidence>
<dbReference type="EMBL" id="UINC01005854">
    <property type="protein sequence ID" value="SVA23968.1"/>
    <property type="molecule type" value="Genomic_DNA"/>
</dbReference>
<keyword evidence="3 6" id="KW-0812">Transmembrane</keyword>
<dbReference type="CDD" id="cd06581">
    <property type="entry name" value="TM_PBP1_LivM_like"/>
    <property type="match status" value="1"/>
</dbReference>
<accession>A0A381U8U6</accession>
<feature type="transmembrane region" description="Helical" evidence="6">
    <location>
        <begin position="174"/>
        <end position="199"/>
    </location>
</feature>
<dbReference type="InterPro" id="IPR043428">
    <property type="entry name" value="LivM-like"/>
</dbReference>
<dbReference type="PANTHER" id="PTHR30482">
    <property type="entry name" value="HIGH-AFFINITY BRANCHED-CHAIN AMINO ACID TRANSPORT SYSTEM PERMEASE"/>
    <property type="match status" value="1"/>
</dbReference>
<dbReference type="GO" id="GO:0005886">
    <property type="term" value="C:plasma membrane"/>
    <property type="evidence" value="ECO:0007669"/>
    <property type="project" value="UniProtKB-SubCell"/>
</dbReference>
<dbReference type="GO" id="GO:0015658">
    <property type="term" value="F:branched-chain amino acid transmembrane transporter activity"/>
    <property type="evidence" value="ECO:0007669"/>
    <property type="project" value="InterPro"/>
</dbReference>
<comment type="subcellular location">
    <subcellularLocation>
        <location evidence="1">Cell membrane</location>
        <topology evidence="1">Multi-pass membrane protein</topology>
    </subcellularLocation>
</comment>
<feature type="transmembrane region" description="Helical" evidence="6">
    <location>
        <begin position="12"/>
        <end position="35"/>
    </location>
</feature>
<sequence>MLAILIAVTGWVQGWSVALSLLTVGLISAVMALGLNMQWGYAGLFNAGVMGFSAIGAIACVLVSMPWVTASMSIGLETLLQNPEGQQQAIETLQQDLPRRIAAEQQIGVAWLIGAVSAVLAWGINWALRSRFSGGWRAIVVVLILAVGLMLFQNRFDPAIRVIESTGFGDDSKYLGGLQLPILLAWIVGGGLAALAAWVIGKIALGLRSDYLAIATLGISEIVIALLKNEGWLTRGVLNVTGLPSPVPSAKALQLAPYHLEMGTSLIVNKVAFLAIIVLFLAAFLWLAHRALHSPWGRMMRAIRDNEEAAGAMGKDVVMRHRQVFICGSFLLGVGGAMLATYVLQFEPAGYQPLRYTFLIWVMVIVGGSGNNLGSVVGGLLIWFVWIQAEPAASWLFHVLGDQSAEGGSEWARTMIDRAPQMRTLVMGMVLLLVLRFAPRGILPEALQRK</sequence>
<feature type="transmembrane region" description="Helical" evidence="6">
    <location>
        <begin position="135"/>
        <end position="154"/>
    </location>
</feature>
<evidence type="ECO:0000256" key="3">
    <source>
        <dbReference type="ARBA" id="ARBA00022692"/>
    </source>
</evidence>
<feature type="transmembrane region" description="Helical" evidence="6">
    <location>
        <begin position="47"/>
        <end position="68"/>
    </location>
</feature>
<organism evidence="7">
    <name type="scientific">marine metagenome</name>
    <dbReference type="NCBI Taxonomy" id="408172"/>
    <lineage>
        <taxon>unclassified sequences</taxon>
        <taxon>metagenomes</taxon>
        <taxon>ecological metagenomes</taxon>
    </lineage>
</organism>
<feature type="transmembrane region" description="Helical" evidence="6">
    <location>
        <begin position="271"/>
        <end position="292"/>
    </location>
</feature>
<evidence type="ECO:0000256" key="4">
    <source>
        <dbReference type="ARBA" id="ARBA00022989"/>
    </source>
</evidence>